<feature type="region of interest" description="Disordered" evidence="1">
    <location>
        <begin position="1033"/>
        <end position="1052"/>
    </location>
</feature>
<feature type="compositionally biased region" description="Low complexity" evidence="1">
    <location>
        <begin position="1060"/>
        <end position="1073"/>
    </location>
</feature>
<keyword evidence="4" id="KW-1185">Reference proteome</keyword>
<feature type="compositionally biased region" description="Polar residues" evidence="1">
    <location>
        <begin position="883"/>
        <end position="895"/>
    </location>
</feature>
<feature type="compositionally biased region" description="Polar residues" evidence="1">
    <location>
        <begin position="675"/>
        <end position="719"/>
    </location>
</feature>
<feature type="non-terminal residue" evidence="3">
    <location>
        <position position="1109"/>
    </location>
</feature>
<feature type="compositionally biased region" description="Basic and acidic residues" evidence="1">
    <location>
        <begin position="763"/>
        <end position="772"/>
    </location>
</feature>
<gene>
    <name evidence="3" type="ORF">N337_01166</name>
</gene>
<evidence type="ECO:0000259" key="2">
    <source>
        <dbReference type="PROSITE" id="PS50853"/>
    </source>
</evidence>
<dbReference type="OrthoDB" id="6129306at2759"/>
<accession>A0A091V0X3</accession>
<evidence type="ECO:0000256" key="1">
    <source>
        <dbReference type="SAM" id="MobiDB-lite"/>
    </source>
</evidence>
<feature type="region of interest" description="Disordered" evidence="1">
    <location>
        <begin position="78"/>
        <end position="97"/>
    </location>
</feature>
<dbReference type="SMART" id="SM00060">
    <property type="entry name" value="FN3"/>
    <property type="match status" value="3"/>
</dbReference>
<dbReference type="SUPFAM" id="SSF49265">
    <property type="entry name" value="Fibronectin type III"/>
    <property type="match status" value="1"/>
</dbReference>
<dbReference type="PANTHER" id="PTHR23197">
    <property type="entry name" value="TARSH-RELATED FIBRONECTIN DOMAIN-CONTAINING"/>
    <property type="match status" value="1"/>
</dbReference>
<feature type="compositionally biased region" description="Low complexity" evidence="1">
    <location>
        <begin position="646"/>
        <end position="665"/>
    </location>
</feature>
<evidence type="ECO:0000313" key="4">
    <source>
        <dbReference type="Proteomes" id="UP000053700"/>
    </source>
</evidence>
<dbReference type="InterPro" id="IPR013783">
    <property type="entry name" value="Ig-like_fold"/>
</dbReference>
<feature type="region of interest" description="Disordered" evidence="1">
    <location>
        <begin position="323"/>
        <end position="363"/>
    </location>
</feature>
<feature type="region of interest" description="Disordered" evidence="1">
    <location>
        <begin position="380"/>
        <end position="931"/>
    </location>
</feature>
<reference evidence="3 4" key="1">
    <citation type="submission" date="2014-04" db="EMBL/GenBank/DDBJ databases">
        <title>Genome evolution of avian class.</title>
        <authorList>
            <person name="Zhang G."/>
            <person name="Li C."/>
        </authorList>
    </citation>
    <scope>NUCLEOTIDE SEQUENCE [LARGE SCALE GENOMIC DNA]</scope>
    <source>
        <strain evidence="3">BGI_N337</strain>
    </source>
</reference>
<feature type="compositionally biased region" description="Polar residues" evidence="1">
    <location>
        <begin position="781"/>
        <end position="794"/>
    </location>
</feature>
<evidence type="ECO:0000313" key="3">
    <source>
        <dbReference type="EMBL" id="KFQ83448.1"/>
    </source>
</evidence>
<dbReference type="InterPro" id="IPR036116">
    <property type="entry name" value="FN3_sf"/>
</dbReference>
<dbReference type="AlphaFoldDB" id="A0A091V0X3"/>
<dbReference type="Gene3D" id="2.60.40.10">
    <property type="entry name" value="Immunoglobulins"/>
    <property type="match status" value="2"/>
</dbReference>
<protein>
    <submittedName>
        <fullName evidence="3">Fibronectin type III domain-containing protein 1</fullName>
    </submittedName>
</protein>
<sequence>EKDMPNRPLRVRAQSPDGKLSFRWRPPYGAGIRGPRSRSQGYLRGYGESSRRMSYAPLLQEQQNQEARKLASESVHVVSLPSRSSQGRSQPVYRSSLTKRKVTEEEEVEVAQDVTVRVMSSQSVLVSWTDPLYEKQKVAANRQYSVRYREKGESARWDYKQVSNRRALVENLVPDTMYEFAVQILEGAKEGKWSVSVYQRTPEAAPASAPENLDVWPLKGKPTSVAASWDALPESEGKVKEYILSYAPALKPFGAKSITYSGATTSAIIDGLQAGERYIFKIRAANRRGPGPQSKAFSVAIPAAVHEDSVAQQQTNIQDNLEAKKPGKAGSSPSQTSSVSSKVQPSLSSKQSSVRSPNVSDKKSLLSEYKNKILTRGGVLSKSQLPSRKTGELEPDLQSTEVTDDRDSSQEVPTMPPKAQDQRRNIRPLAPSRPVHPVLASGRTPVRTHTSEMSRHTSTEKREPPAPLPSSAQRSSASVPKYTDNETKQLRQSNTNVPSPKTSSHPLPAKNNDLEGNVEGKPDPMLVKVSSKTSEPSRLALPSNRQSAISHEVVPGHPSSISLPKKSFPSYLPLEKTSRSEPPQRAQTSPSLLHSRGRRLPSPVLSQSNEELQEDDDEDVTERSDRASSRSVFPKEVSPSRGLPASFSQGSSSSSLSKQQPPGSQVTSYKPELTQPDSSSASDTAKDNQYNPRLSSTSPRQTRPSLPTRSRVATGTVSQTEKKYGLVPSKMSKAEIPRKIPSSSSSKSRQSVSNEEDDYYSEYDQKETEEKPTSLAAKWSPSVSRGNKNTYDDTTSNKRKSMDTLLPHKVSSEEEEEEKTPSLKISSPESPGSSAIASWITQSSKKHTPSKPSFVWPRSSASTTTHTVSPTVSSSTLSPRQRLLNSRLRSPSQRQFVRPPYRQGYNGRPNLTTKNGNGNGKMIPGNNGKPSGQRVINGPQGTKWIVDLDRGLVLNVEGKYLQDSQGNPLRVKLGGDGRTIVDEKGAPMVSPDGLPLFGHGRFSKPVASAQDKPIISLGGKPLIGLEMIKKTTTPSTTTTTMPPTTTTATTTTTTTTTIATTTTTTPEPTTTEPPTEKPAPTCPPGTYAQYDDEGNLLLGFDGLPECNAE</sequence>
<feature type="compositionally biased region" description="Basic and acidic residues" evidence="1">
    <location>
        <begin position="449"/>
        <end position="464"/>
    </location>
</feature>
<dbReference type="PRINTS" id="PR00014">
    <property type="entry name" value="FNTYPEIII"/>
</dbReference>
<dbReference type="Pfam" id="PF00041">
    <property type="entry name" value="fn3"/>
    <property type="match status" value="2"/>
</dbReference>
<feature type="compositionally biased region" description="Acidic residues" evidence="1">
    <location>
        <begin position="611"/>
        <end position="620"/>
    </location>
</feature>
<feature type="domain" description="Fibronectin type-III" evidence="2">
    <location>
        <begin position="110"/>
        <end position="204"/>
    </location>
</feature>
<feature type="compositionally biased region" description="Low complexity" evidence="1">
    <location>
        <begin position="742"/>
        <end position="753"/>
    </location>
</feature>
<dbReference type="EMBL" id="KK408557">
    <property type="protein sequence ID" value="KFQ83448.1"/>
    <property type="molecule type" value="Genomic_DNA"/>
</dbReference>
<feature type="compositionally biased region" description="Low complexity" evidence="1">
    <location>
        <begin position="859"/>
        <end position="878"/>
    </location>
</feature>
<feature type="compositionally biased region" description="Polar residues" evidence="1">
    <location>
        <begin position="81"/>
        <end position="96"/>
    </location>
</feature>
<dbReference type="CDD" id="cd00063">
    <property type="entry name" value="FN3"/>
    <property type="match status" value="2"/>
</dbReference>
<dbReference type="PROSITE" id="PS50853">
    <property type="entry name" value="FN3"/>
    <property type="match status" value="2"/>
</dbReference>
<feature type="compositionally biased region" description="Low complexity" evidence="1">
    <location>
        <begin position="331"/>
        <end position="357"/>
    </location>
</feature>
<organism evidence="3 4">
    <name type="scientific">Phoenicopterus ruber ruber</name>
    <dbReference type="NCBI Taxonomy" id="9218"/>
    <lineage>
        <taxon>Eukaryota</taxon>
        <taxon>Metazoa</taxon>
        <taxon>Chordata</taxon>
        <taxon>Craniata</taxon>
        <taxon>Vertebrata</taxon>
        <taxon>Euteleostomi</taxon>
        <taxon>Archelosauria</taxon>
        <taxon>Archosauria</taxon>
        <taxon>Dinosauria</taxon>
        <taxon>Saurischia</taxon>
        <taxon>Theropoda</taxon>
        <taxon>Coelurosauria</taxon>
        <taxon>Aves</taxon>
        <taxon>Neognathae</taxon>
        <taxon>Neoaves</taxon>
        <taxon>Mirandornithes</taxon>
        <taxon>Phoenicopteriformes</taxon>
        <taxon>Phoenicopteridae</taxon>
        <taxon>Phoenicopterus</taxon>
    </lineage>
</organism>
<feature type="compositionally biased region" description="Polar residues" evidence="1">
    <location>
        <begin position="823"/>
        <end position="843"/>
    </location>
</feature>
<dbReference type="InterPro" id="IPR003961">
    <property type="entry name" value="FN3_dom"/>
</dbReference>
<dbReference type="Proteomes" id="UP000053700">
    <property type="component" value="Unassembled WGS sequence"/>
</dbReference>
<feature type="non-terminal residue" evidence="3">
    <location>
        <position position="1"/>
    </location>
</feature>
<proteinExistence type="predicted"/>
<feature type="region of interest" description="Disordered" evidence="1">
    <location>
        <begin position="1060"/>
        <end position="1096"/>
    </location>
</feature>
<dbReference type="PANTHER" id="PTHR23197:SF8">
    <property type="entry name" value="FIBRONECTIN TYPE III DOMAIN-CONTAINING PROTEIN 1"/>
    <property type="match status" value="1"/>
</dbReference>
<name>A0A091V0X3_PHORB</name>
<feature type="region of interest" description="Disordered" evidence="1">
    <location>
        <begin position="1"/>
        <end position="48"/>
    </location>
</feature>
<feature type="compositionally biased region" description="Polar residues" evidence="1">
    <location>
        <begin position="490"/>
        <end position="505"/>
    </location>
</feature>
<feature type="domain" description="Fibronectin type-III" evidence="2">
    <location>
        <begin position="209"/>
        <end position="304"/>
    </location>
</feature>